<evidence type="ECO:0008006" key="4">
    <source>
        <dbReference type="Google" id="ProtNLM"/>
    </source>
</evidence>
<evidence type="ECO:0000256" key="1">
    <source>
        <dbReference type="SAM" id="MobiDB-lite"/>
    </source>
</evidence>
<dbReference type="AlphaFoldDB" id="A0A224Y9A1"/>
<keyword evidence="2" id="KW-0732">Signal</keyword>
<protein>
    <recommendedName>
        <fullName evidence="4">Pancreatic trypsin inhibitor</fullName>
    </recommendedName>
</protein>
<sequence length="80" mass="8661">MKSTQSLKTVVVFTAFALLISMVQESAAASKYPGQRSQTQTRPPPPRPPPHQPTHQTRQMQRMLKGGSRQRLGGSSGSSG</sequence>
<proteinExistence type="predicted"/>
<feature type="region of interest" description="Disordered" evidence="1">
    <location>
        <begin position="26"/>
        <end position="80"/>
    </location>
</feature>
<name>A0A224Y9A1_9ACAR</name>
<feature type="compositionally biased region" description="Low complexity" evidence="1">
    <location>
        <begin position="53"/>
        <end position="73"/>
    </location>
</feature>
<dbReference type="EMBL" id="GFPF01003080">
    <property type="protein sequence ID" value="MAA14226.1"/>
    <property type="molecule type" value="Transcribed_RNA"/>
</dbReference>
<evidence type="ECO:0000313" key="3">
    <source>
        <dbReference type="EMBL" id="MAA14226.1"/>
    </source>
</evidence>
<accession>A0A224Y9A1</accession>
<feature type="signal peptide" evidence="2">
    <location>
        <begin position="1"/>
        <end position="28"/>
    </location>
</feature>
<reference evidence="3" key="1">
    <citation type="journal article" date="2017" name="Parasit. Vectors">
        <title>Sialotranscriptomics of Rhipicephalus zambeziensis reveals intricate expression profiles of secretory proteins and suggests tight temporal transcriptional regulation during blood-feeding.</title>
        <authorList>
            <person name="de Castro M.H."/>
            <person name="de Klerk D."/>
            <person name="Pienaar R."/>
            <person name="Rees D.J.G."/>
            <person name="Mans B.J."/>
        </authorList>
    </citation>
    <scope>NUCLEOTIDE SEQUENCE</scope>
    <source>
        <tissue evidence="3">Salivary glands</tissue>
    </source>
</reference>
<organism evidence="3">
    <name type="scientific">Rhipicephalus zambeziensis</name>
    <dbReference type="NCBI Taxonomy" id="60191"/>
    <lineage>
        <taxon>Eukaryota</taxon>
        <taxon>Metazoa</taxon>
        <taxon>Ecdysozoa</taxon>
        <taxon>Arthropoda</taxon>
        <taxon>Chelicerata</taxon>
        <taxon>Arachnida</taxon>
        <taxon>Acari</taxon>
        <taxon>Parasitiformes</taxon>
        <taxon>Ixodida</taxon>
        <taxon>Ixodoidea</taxon>
        <taxon>Ixodidae</taxon>
        <taxon>Rhipicephalinae</taxon>
        <taxon>Rhipicephalus</taxon>
        <taxon>Rhipicephalus</taxon>
    </lineage>
</organism>
<feature type="compositionally biased region" description="Pro residues" evidence="1">
    <location>
        <begin position="42"/>
        <end position="52"/>
    </location>
</feature>
<feature type="chain" id="PRO_5013370570" description="Pancreatic trypsin inhibitor" evidence="2">
    <location>
        <begin position="29"/>
        <end position="80"/>
    </location>
</feature>
<evidence type="ECO:0000256" key="2">
    <source>
        <dbReference type="SAM" id="SignalP"/>
    </source>
</evidence>